<protein>
    <submittedName>
        <fullName evidence="2">Prolyl oligopeptidase family serine peptidase</fullName>
    </submittedName>
</protein>
<dbReference type="InterPro" id="IPR029058">
    <property type="entry name" value="AB_hydrolase_fold"/>
</dbReference>
<organism evidence="2 3">
    <name type="scientific">Paenibacillus monticola</name>
    <dbReference type="NCBI Taxonomy" id="2666075"/>
    <lineage>
        <taxon>Bacteria</taxon>
        <taxon>Bacillati</taxon>
        <taxon>Bacillota</taxon>
        <taxon>Bacilli</taxon>
        <taxon>Bacillales</taxon>
        <taxon>Paenibacillaceae</taxon>
        <taxon>Paenibacillus</taxon>
    </lineage>
</organism>
<reference evidence="2 3" key="1">
    <citation type="submission" date="2019-11" db="EMBL/GenBank/DDBJ databases">
        <title>Paenibacillus monticola sp. nov., a novel PGPR strain isolated from mountain sample in China.</title>
        <authorList>
            <person name="Zhao Q."/>
            <person name="Li H.-P."/>
            <person name="Zhang J.-L."/>
        </authorList>
    </citation>
    <scope>NUCLEOTIDE SEQUENCE [LARGE SCALE GENOMIC DNA]</scope>
    <source>
        <strain evidence="2 3">LC-T2</strain>
    </source>
</reference>
<gene>
    <name evidence="2" type="ORF">GJB61_20020</name>
</gene>
<dbReference type="Pfam" id="PF00326">
    <property type="entry name" value="Peptidase_S9"/>
    <property type="match status" value="1"/>
</dbReference>
<accession>A0A7X2H839</accession>
<dbReference type="InterPro" id="IPR050261">
    <property type="entry name" value="FrsA_esterase"/>
</dbReference>
<dbReference type="Gene3D" id="3.40.50.1820">
    <property type="entry name" value="alpha/beta hydrolase"/>
    <property type="match status" value="1"/>
</dbReference>
<dbReference type="EMBL" id="WJXB01000008">
    <property type="protein sequence ID" value="MRN55272.1"/>
    <property type="molecule type" value="Genomic_DNA"/>
</dbReference>
<comment type="caution">
    <text evidence="2">The sequence shown here is derived from an EMBL/GenBank/DDBJ whole genome shotgun (WGS) entry which is preliminary data.</text>
</comment>
<dbReference type="GO" id="GO:0008236">
    <property type="term" value="F:serine-type peptidase activity"/>
    <property type="evidence" value="ECO:0007669"/>
    <property type="project" value="InterPro"/>
</dbReference>
<dbReference type="Proteomes" id="UP000463051">
    <property type="component" value="Unassembled WGS sequence"/>
</dbReference>
<dbReference type="GO" id="GO:0006508">
    <property type="term" value="P:proteolysis"/>
    <property type="evidence" value="ECO:0007669"/>
    <property type="project" value="InterPro"/>
</dbReference>
<sequence length="372" mass="43300">MVKLSWQERFAFRFIFSEKRVYHKWYGRFLLFGTDYGRLRRVVARVAHWQQWCREWTMEGDVVYKKAEFALAEGNLCTARALFHEAVACYHAGQHIFFIDSQQKERTQEKARMSYRKAISLYNETDRPLRVEIPFNGVRIPGYLRRSSTPNQPLIIFVNGMDNIKEAEGHHFGSLFNQQGFNFFTFDGPGQGELWKELKFDAREYHKSVSAIMDWFEQQQLCEIDMNRIGLVGFSLGGYLAPVAAAHDPRVKCTVGNSGLTYIGGLHGLQRLNPIWQRGVTYMTGCETLEEAVQSFDYDIAQEPALRSPLLFYHAGKDEVMPSPRTHADKIMSWAKGEKTLRYFEDGEHCTMNYLDEVFPEMLDWFKSRLES</sequence>
<evidence type="ECO:0000313" key="2">
    <source>
        <dbReference type="EMBL" id="MRN55272.1"/>
    </source>
</evidence>
<dbReference type="AlphaFoldDB" id="A0A7X2H839"/>
<keyword evidence="3" id="KW-1185">Reference proteome</keyword>
<dbReference type="InterPro" id="IPR001375">
    <property type="entry name" value="Peptidase_S9_cat"/>
</dbReference>
<name>A0A7X2H839_9BACL</name>
<proteinExistence type="predicted"/>
<dbReference type="SUPFAM" id="SSF53474">
    <property type="entry name" value="alpha/beta-Hydrolases"/>
    <property type="match status" value="1"/>
</dbReference>
<dbReference type="PANTHER" id="PTHR22946:SF12">
    <property type="entry name" value="CONIDIAL PIGMENT BIOSYNTHESIS PROTEIN AYG1 (AFU_ORTHOLOGUE AFUA_2G17550)"/>
    <property type="match status" value="1"/>
</dbReference>
<evidence type="ECO:0000313" key="3">
    <source>
        <dbReference type="Proteomes" id="UP000463051"/>
    </source>
</evidence>
<dbReference type="PANTHER" id="PTHR22946">
    <property type="entry name" value="DIENELACTONE HYDROLASE DOMAIN-CONTAINING PROTEIN-RELATED"/>
    <property type="match status" value="1"/>
</dbReference>
<dbReference type="Gene3D" id="1.20.1440.110">
    <property type="entry name" value="acylaminoacyl peptidase"/>
    <property type="match status" value="1"/>
</dbReference>
<evidence type="ECO:0000259" key="1">
    <source>
        <dbReference type="Pfam" id="PF00326"/>
    </source>
</evidence>
<feature type="domain" description="Peptidase S9 prolyl oligopeptidase catalytic" evidence="1">
    <location>
        <begin position="175"/>
        <end position="370"/>
    </location>
</feature>